<proteinExistence type="predicted"/>
<organism evidence="2 3">
    <name type="scientific">Pseudomonas citronellolis</name>
    <dbReference type="NCBI Taxonomy" id="53408"/>
    <lineage>
        <taxon>Bacteria</taxon>
        <taxon>Pseudomonadati</taxon>
        <taxon>Pseudomonadota</taxon>
        <taxon>Gammaproteobacteria</taxon>
        <taxon>Pseudomonadales</taxon>
        <taxon>Pseudomonadaceae</taxon>
        <taxon>Pseudomonas</taxon>
    </lineage>
</organism>
<evidence type="ECO:0000313" key="3">
    <source>
        <dbReference type="Proteomes" id="UP000077748"/>
    </source>
</evidence>
<gene>
    <name evidence="2" type="ORF">A9C11_16225</name>
</gene>
<evidence type="ECO:0000313" key="2">
    <source>
        <dbReference type="EMBL" id="ANI15426.1"/>
    </source>
</evidence>
<reference evidence="2 3" key="1">
    <citation type="submission" date="2016-05" db="EMBL/GenBank/DDBJ databases">
        <title>Genome Sequence of Pseudomonas citronellolis Strain SJTE-3, an Estrogens and Persistent Organic Pollutants degradation strain.</title>
        <authorList>
            <person name="Liang R."/>
        </authorList>
    </citation>
    <scope>NUCLEOTIDE SEQUENCE [LARGE SCALE GENOMIC DNA]</scope>
    <source>
        <strain evidence="2 3">SJTE-3</strain>
    </source>
</reference>
<keyword evidence="1" id="KW-0812">Transmembrane</keyword>
<dbReference type="EMBL" id="CP015878">
    <property type="protein sequence ID" value="ANI15426.1"/>
    <property type="molecule type" value="Genomic_DNA"/>
</dbReference>
<feature type="transmembrane region" description="Helical" evidence="1">
    <location>
        <begin position="15"/>
        <end position="40"/>
    </location>
</feature>
<dbReference type="Proteomes" id="UP000077748">
    <property type="component" value="Chromosome"/>
</dbReference>
<keyword evidence="1" id="KW-0472">Membrane</keyword>
<accession>A0A1A9KC93</accession>
<protein>
    <submittedName>
        <fullName evidence="2">Uncharacterized protein</fullName>
    </submittedName>
</protein>
<keyword evidence="1" id="KW-1133">Transmembrane helix</keyword>
<evidence type="ECO:0000256" key="1">
    <source>
        <dbReference type="SAM" id="Phobius"/>
    </source>
</evidence>
<sequence length="106" mass="12381">MEETSCQYFQVSSNIMGLLFLVDIYSWWAVEIFCFASFLFDRIVGKFSIENYVGFRRALIWFCAWLNQENQLETENMKNQNSDALDASGFSWPPLSWSPAHDETSI</sequence>
<name>A0A1A9KC93_9PSED</name>
<dbReference type="AlphaFoldDB" id="A0A1A9KC93"/>